<name>K1JU35_9BURK</name>
<dbReference type="PATRIC" id="fig|742823.3.peg.2237"/>
<feature type="domain" description="4Fe-4S ferredoxin-type" evidence="8">
    <location>
        <begin position="4"/>
        <end position="34"/>
    </location>
</feature>
<evidence type="ECO:0000256" key="1">
    <source>
        <dbReference type="ARBA" id="ARBA00022448"/>
    </source>
</evidence>
<keyword evidence="7" id="KW-0411">Iron-sulfur</keyword>
<evidence type="ECO:0000313" key="9">
    <source>
        <dbReference type="EMBL" id="EKB30163.1"/>
    </source>
</evidence>
<keyword evidence="3" id="KW-0479">Metal-binding</keyword>
<dbReference type="InterPro" id="IPR050954">
    <property type="entry name" value="ET_IronSulfur_Cluster-Binding"/>
</dbReference>
<dbReference type="EMBL" id="ADMG01000052">
    <property type="protein sequence ID" value="EKB30163.1"/>
    <property type="molecule type" value="Genomic_DNA"/>
</dbReference>
<evidence type="ECO:0000259" key="8">
    <source>
        <dbReference type="PROSITE" id="PS51379"/>
    </source>
</evidence>
<dbReference type="STRING" id="742823.HMPREF9465_02229"/>
<dbReference type="InterPro" id="IPR017896">
    <property type="entry name" value="4Fe4S_Fe-S-bd"/>
</dbReference>
<evidence type="ECO:0000256" key="2">
    <source>
        <dbReference type="ARBA" id="ARBA00022485"/>
    </source>
</evidence>
<feature type="domain" description="4Fe-4S ferredoxin-type" evidence="8">
    <location>
        <begin position="93"/>
        <end position="122"/>
    </location>
</feature>
<dbReference type="Pfam" id="PF12800">
    <property type="entry name" value="Fer4_4"/>
    <property type="match status" value="1"/>
</dbReference>
<reference evidence="9 10" key="1">
    <citation type="submission" date="2012-05" db="EMBL/GenBank/DDBJ databases">
        <title>The Genome Sequence of Sutterella wadsworthensis 2_1_59BFAA.</title>
        <authorList>
            <consortium name="The Broad Institute Genome Sequencing Platform"/>
            <person name="Earl A."/>
            <person name="Ward D."/>
            <person name="Feldgarden M."/>
            <person name="Gevers D."/>
            <person name="Daigneault M."/>
            <person name="Strauss J."/>
            <person name="Allen-Vercoe E."/>
            <person name="Walker B."/>
            <person name="Young S.K."/>
            <person name="Zeng Q."/>
            <person name="Gargeya S."/>
            <person name="Fitzgerald M."/>
            <person name="Haas B."/>
            <person name="Abouelleil A."/>
            <person name="Alvarado L."/>
            <person name="Arachchi H.M."/>
            <person name="Berlin A.M."/>
            <person name="Chapman S.B."/>
            <person name="Goldberg J."/>
            <person name="Griggs A."/>
            <person name="Gujja S."/>
            <person name="Hansen M."/>
            <person name="Howarth C."/>
            <person name="Imamovic A."/>
            <person name="Larimer J."/>
            <person name="McCowen C."/>
            <person name="Montmayeur A."/>
            <person name="Murphy C."/>
            <person name="Neiman D."/>
            <person name="Pearson M."/>
            <person name="Priest M."/>
            <person name="Roberts A."/>
            <person name="Saif S."/>
            <person name="Shea T."/>
            <person name="Sisk P."/>
            <person name="Sykes S."/>
            <person name="Wortman J."/>
            <person name="Nusbaum C."/>
            <person name="Birren B."/>
        </authorList>
    </citation>
    <scope>NUCLEOTIDE SEQUENCE [LARGE SCALE GENOMIC DNA]</scope>
    <source>
        <strain evidence="9 10">2_1_59BFAA</strain>
    </source>
</reference>
<comment type="caution">
    <text evidence="9">The sequence shown here is derived from an EMBL/GenBank/DDBJ whole genome shotgun (WGS) entry which is preliminary data.</text>
</comment>
<dbReference type="RefSeq" id="WP_005437103.1">
    <property type="nucleotide sequence ID" value="NZ_JH815521.1"/>
</dbReference>
<dbReference type="eggNOG" id="COG0437">
    <property type="taxonomic scope" value="Bacteria"/>
</dbReference>
<dbReference type="CDD" id="cd16371">
    <property type="entry name" value="DMSOR_beta_like"/>
    <property type="match status" value="1"/>
</dbReference>
<proteinExistence type="predicted"/>
<evidence type="ECO:0000256" key="7">
    <source>
        <dbReference type="ARBA" id="ARBA00023014"/>
    </source>
</evidence>
<dbReference type="Pfam" id="PF13247">
    <property type="entry name" value="Fer4_11"/>
    <property type="match status" value="1"/>
</dbReference>
<evidence type="ECO:0000256" key="4">
    <source>
        <dbReference type="ARBA" id="ARBA00022737"/>
    </source>
</evidence>
<evidence type="ECO:0000256" key="5">
    <source>
        <dbReference type="ARBA" id="ARBA00022982"/>
    </source>
</evidence>
<dbReference type="PROSITE" id="PS00198">
    <property type="entry name" value="4FE4S_FER_1"/>
    <property type="match status" value="1"/>
</dbReference>
<dbReference type="PROSITE" id="PS51379">
    <property type="entry name" value="4FE4S_FER_2"/>
    <property type="match status" value="2"/>
</dbReference>
<evidence type="ECO:0000256" key="3">
    <source>
        <dbReference type="ARBA" id="ARBA00022723"/>
    </source>
</evidence>
<keyword evidence="1" id="KW-0813">Transport</keyword>
<keyword evidence="10" id="KW-1185">Reference proteome</keyword>
<dbReference type="Proteomes" id="UP000005835">
    <property type="component" value="Unassembled WGS sequence"/>
</dbReference>
<sequence length="196" mass="21224">MKQYGFHFDATRCTGCKTCVVACCDKNGLEDGRQFRHVLAYENGGWRQDRMTGAWHQDVTHGYVSVSCNHCDDPACVKVCPTKAHAKHDDKGGLVLIDPAKCIGCGMCAKACPYGAPVLDEKAHKMTKCDACVDRVVKGELPVCVAACPQRALDFGYVDDLKAKYGEGAHIEPLPSPAMTKPNLLVTHGKSAKVVK</sequence>
<dbReference type="AlphaFoldDB" id="K1JU35"/>
<dbReference type="HOGENOM" id="CLU_043374_2_0_4"/>
<evidence type="ECO:0000313" key="10">
    <source>
        <dbReference type="Proteomes" id="UP000005835"/>
    </source>
</evidence>
<dbReference type="SUPFAM" id="SSF54862">
    <property type="entry name" value="4Fe-4S ferredoxins"/>
    <property type="match status" value="1"/>
</dbReference>
<gene>
    <name evidence="9" type="ORF">HMPREF9465_02229</name>
</gene>
<dbReference type="Gene3D" id="3.30.70.20">
    <property type="match status" value="2"/>
</dbReference>
<keyword evidence="5" id="KW-0249">Electron transport</keyword>
<dbReference type="OrthoDB" id="9779457at2"/>
<evidence type="ECO:0000256" key="6">
    <source>
        <dbReference type="ARBA" id="ARBA00023004"/>
    </source>
</evidence>
<keyword evidence="4" id="KW-0677">Repeat</keyword>
<protein>
    <submittedName>
        <fullName evidence="9">Dimethylsulfoxide reductase, chain B</fullName>
    </submittedName>
</protein>
<keyword evidence="6" id="KW-0408">Iron</keyword>
<dbReference type="PANTHER" id="PTHR43177:SF5">
    <property type="entry name" value="ANAEROBIC DIMETHYL SULFOXIDE REDUCTASE CHAIN B-RELATED"/>
    <property type="match status" value="1"/>
</dbReference>
<dbReference type="PANTHER" id="PTHR43177">
    <property type="entry name" value="PROTEIN NRFC"/>
    <property type="match status" value="1"/>
</dbReference>
<organism evidence="9 10">
    <name type="scientific">Sutterella wadsworthensis 2_1_59BFAA</name>
    <dbReference type="NCBI Taxonomy" id="742823"/>
    <lineage>
        <taxon>Bacteria</taxon>
        <taxon>Pseudomonadati</taxon>
        <taxon>Pseudomonadota</taxon>
        <taxon>Betaproteobacteria</taxon>
        <taxon>Burkholderiales</taxon>
        <taxon>Sutterellaceae</taxon>
        <taxon>Sutterella</taxon>
    </lineage>
</organism>
<keyword evidence="2" id="KW-0004">4Fe-4S</keyword>
<dbReference type="InterPro" id="IPR017900">
    <property type="entry name" value="4Fe4S_Fe_S_CS"/>
</dbReference>
<accession>K1JU35</accession>
<dbReference type="GO" id="GO:0051539">
    <property type="term" value="F:4 iron, 4 sulfur cluster binding"/>
    <property type="evidence" value="ECO:0007669"/>
    <property type="project" value="UniProtKB-KW"/>
</dbReference>
<dbReference type="GO" id="GO:0046872">
    <property type="term" value="F:metal ion binding"/>
    <property type="evidence" value="ECO:0007669"/>
    <property type="project" value="UniProtKB-KW"/>
</dbReference>